<evidence type="ECO:0000313" key="2">
    <source>
        <dbReference type="EMBL" id="PKI81646.1"/>
    </source>
</evidence>
<dbReference type="RefSeq" id="WP_101183824.1">
    <property type="nucleotide sequence ID" value="NZ_CP031218.1"/>
</dbReference>
<feature type="domain" description="KilA-N DNA-binding" evidence="1">
    <location>
        <begin position="11"/>
        <end position="97"/>
    </location>
</feature>
<proteinExistence type="predicted"/>
<name>A0A2N1J538_9BACT</name>
<dbReference type="Pfam" id="PF10543">
    <property type="entry name" value="ORF6N"/>
    <property type="match status" value="1"/>
</dbReference>
<keyword evidence="2" id="KW-0238">DNA-binding</keyword>
<sequence>MENLPKQLIENQIYDIRNLKVMLDSDLATLYQVETKRINEAVKNNPEKFPEDFYFELTKEETEILRSKFSTFKNSLNNRKYNPKVFTEQGVYMLATVLKSKVATEVTINIMRTFTKLREFALTYKDIVIELKNLKEDLKLNKNQTTQNTKHIKTAFELLTQILEDTKKTDDKVMGFRVKKNN</sequence>
<accession>A0A2N1J538</accession>
<dbReference type="KEGG" id="ahs:AHALO_1209"/>
<keyword evidence="3" id="KW-1185">Reference proteome</keyword>
<dbReference type="Proteomes" id="UP000233248">
    <property type="component" value="Unassembled WGS sequence"/>
</dbReference>
<comment type="caution">
    <text evidence="2">The sequence shown here is derived from an EMBL/GenBank/DDBJ whole genome shotgun (WGS) entry which is preliminary data.</text>
</comment>
<dbReference type="GO" id="GO:0003677">
    <property type="term" value="F:DNA binding"/>
    <property type="evidence" value="ECO:0007669"/>
    <property type="project" value="UniProtKB-KW"/>
</dbReference>
<evidence type="ECO:0000313" key="3">
    <source>
        <dbReference type="Proteomes" id="UP000233248"/>
    </source>
</evidence>
<dbReference type="OrthoDB" id="9816206at2"/>
<gene>
    <name evidence="2" type="ORF">CP960_03385</name>
</gene>
<protein>
    <submittedName>
        <fullName evidence="2">DNA-binding protein</fullName>
    </submittedName>
</protein>
<evidence type="ECO:0000259" key="1">
    <source>
        <dbReference type="Pfam" id="PF10543"/>
    </source>
</evidence>
<dbReference type="AlphaFoldDB" id="A0A2N1J538"/>
<reference evidence="2 3" key="1">
    <citation type="submission" date="2017-09" db="EMBL/GenBank/DDBJ databases">
        <title>Genomics of the genus Arcobacter.</title>
        <authorList>
            <person name="Perez-Cataluna A."/>
            <person name="Figueras M.J."/>
            <person name="Salas-Masso N."/>
        </authorList>
    </citation>
    <scope>NUCLEOTIDE SEQUENCE [LARGE SCALE GENOMIC DNA]</scope>
    <source>
        <strain evidence="2 3">DSM 18005</strain>
    </source>
</reference>
<dbReference type="InterPro" id="IPR018873">
    <property type="entry name" value="KilA-N_DNA-bd_domain"/>
</dbReference>
<organism evidence="2 3">
    <name type="scientific">Malaciobacter halophilus</name>
    <dbReference type="NCBI Taxonomy" id="197482"/>
    <lineage>
        <taxon>Bacteria</taxon>
        <taxon>Pseudomonadati</taxon>
        <taxon>Campylobacterota</taxon>
        <taxon>Epsilonproteobacteria</taxon>
        <taxon>Campylobacterales</taxon>
        <taxon>Arcobacteraceae</taxon>
        <taxon>Malaciobacter</taxon>
    </lineage>
</organism>
<dbReference type="EMBL" id="NXIF01000011">
    <property type="protein sequence ID" value="PKI81646.1"/>
    <property type="molecule type" value="Genomic_DNA"/>
</dbReference>